<keyword evidence="2" id="KW-0808">Transferase</keyword>
<comment type="caution">
    <text evidence="5">The sequence shown here is derived from an EMBL/GenBank/DDBJ whole genome shotgun (WGS) entry which is preliminary data.</text>
</comment>
<name>A0A0R0CG63_9GAMM</name>
<keyword evidence="3" id="KW-0012">Acyltransferase</keyword>
<dbReference type="InterPro" id="IPR016181">
    <property type="entry name" value="Acyl_CoA_acyltransferase"/>
</dbReference>
<comment type="similarity">
    <text evidence="1">Belongs to the acetyltransferase family.</text>
</comment>
<dbReference type="RefSeq" id="WP_057660004.1">
    <property type="nucleotide sequence ID" value="NZ_LDJL01000015.1"/>
</dbReference>
<dbReference type="STRING" id="344882.ABB29_13705"/>
<dbReference type="GO" id="GO:0008080">
    <property type="term" value="F:N-acetyltransferase activity"/>
    <property type="evidence" value="ECO:0007669"/>
    <property type="project" value="TreeGrafter"/>
</dbReference>
<dbReference type="PATRIC" id="fig|344882.3.peg.1123"/>
<reference evidence="5 6" key="1">
    <citation type="submission" date="2015-05" db="EMBL/GenBank/DDBJ databases">
        <title>Genome sequencing and analysis of members of genus Stenotrophomonas.</title>
        <authorList>
            <person name="Patil P.P."/>
            <person name="Midha S."/>
            <person name="Patil P.B."/>
        </authorList>
    </citation>
    <scope>NUCLEOTIDE SEQUENCE [LARGE SCALE GENOMIC DNA]</scope>
    <source>
        <strain evidence="5 6">DSM 21858</strain>
    </source>
</reference>
<organism evidence="5 6">
    <name type="scientific">Pseudoxanthomonas dokdonensis</name>
    <dbReference type="NCBI Taxonomy" id="344882"/>
    <lineage>
        <taxon>Bacteria</taxon>
        <taxon>Pseudomonadati</taxon>
        <taxon>Pseudomonadota</taxon>
        <taxon>Gammaproteobacteria</taxon>
        <taxon>Lysobacterales</taxon>
        <taxon>Lysobacteraceae</taxon>
        <taxon>Pseudoxanthomonas</taxon>
    </lineage>
</organism>
<dbReference type="OrthoDB" id="9805924at2"/>
<evidence type="ECO:0000256" key="1">
    <source>
        <dbReference type="ARBA" id="ARBA00008694"/>
    </source>
</evidence>
<dbReference type="Gene3D" id="3.40.630.30">
    <property type="match status" value="1"/>
</dbReference>
<protein>
    <recommendedName>
        <fullName evidence="4">N-acetyltransferase domain-containing protein</fullName>
    </recommendedName>
</protein>
<dbReference type="InterPro" id="IPR000182">
    <property type="entry name" value="GNAT_dom"/>
</dbReference>
<sequence length="166" mass="18395">MGNAVDIRIRQARVEDAGQILAFIRELGEYEQLAHEVVATEAGLTEQLFGPQPAAEVLIAEVDGKPAGFALFFRNFSTFLAQPGLYLEDLYVRPALRGQGIGKRLMIHLARLAVQRGYGRFEWSVLDWNAPAIGFYRRIGAIGLQEWTVQRLTGDALRGLAGQPID</sequence>
<evidence type="ECO:0000313" key="5">
    <source>
        <dbReference type="EMBL" id="KRG68368.1"/>
    </source>
</evidence>
<dbReference type="EMBL" id="LDJL01000015">
    <property type="protein sequence ID" value="KRG68368.1"/>
    <property type="molecule type" value="Genomic_DNA"/>
</dbReference>
<feature type="domain" description="N-acetyltransferase" evidence="4">
    <location>
        <begin position="7"/>
        <end position="166"/>
    </location>
</feature>
<dbReference type="AlphaFoldDB" id="A0A0R0CG63"/>
<dbReference type="FunFam" id="3.40.630.30:FF:000064">
    <property type="entry name" value="GNAT family acetyltransferase"/>
    <property type="match status" value="1"/>
</dbReference>
<dbReference type="SUPFAM" id="SSF55729">
    <property type="entry name" value="Acyl-CoA N-acyltransferases (Nat)"/>
    <property type="match status" value="1"/>
</dbReference>
<dbReference type="PANTHER" id="PTHR10545">
    <property type="entry name" value="DIAMINE N-ACETYLTRANSFERASE"/>
    <property type="match status" value="1"/>
</dbReference>
<accession>A0A0R0CG63</accession>
<gene>
    <name evidence="5" type="ORF">ABB29_13705</name>
</gene>
<proteinExistence type="inferred from homology"/>
<evidence type="ECO:0000313" key="6">
    <source>
        <dbReference type="Proteomes" id="UP000052052"/>
    </source>
</evidence>
<keyword evidence="6" id="KW-1185">Reference proteome</keyword>
<dbReference type="Pfam" id="PF00583">
    <property type="entry name" value="Acetyltransf_1"/>
    <property type="match status" value="1"/>
</dbReference>
<dbReference type="PROSITE" id="PS51186">
    <property type="entry name" value="GNAT"/>
    <property type="match status" value="1"/>
</dbReference>
<evidence type="ECO:0000256" key="2">
    <source>
        <dbReference type="ARBA" id="ARBA00022679"/>
    </source>
</evidence>
<dbReference type="Proteomes" id="UP000052052">
    <property type="component" value="Unassembled WGS sequence"/>
</dbReference>
<dbReference type="PANTHER" id="PTHR10545:SF29">
    <property type="entry name" value="GH14572P-RELATED"/>
    <property type="match status" value="1"/>
</dbReference>
<evidence type="ECO:0000256" key="3">
    <source>
        <dbReference type="ARBA" id="ARBA00023315"/>
    </source>
</evidence>
<evidence type="ECO:0000259" key="4">
    <source>
        <dbReference type="PROSITE" id="PS51186"/>
    </source>
</evidence>
<dbReference type="CDD" id="cd04301">
    <property type="entry name" value="NAT_SF"/>
    <property type="match status" value="1"/>
</dbReference>
<dbReference type="InterPro" id="IPR051016">
    <property type="entry name" value="Diverse_Substrate_AcTransf"/>
</dbReference>